<gene>
    <name evidence="4" type="ORF">WA026_009578</name>
</gene>
<dbReference type="PANTHER" id="PTHR12857:SF0">
    <property type="entry name" value="CXXC MOTIF CONTAINING ZINC BINDING PROTEIN"/>
    <property type="match status" value="1"/>
</dbReference>
<organism evidence="4 5">
    <name type="scientific">Henosepilachna vigintioctopunctata</name>
    <dbReference type="NCBI Taxonomy" id="420089"/>
    <lineage>
        <taxon>Eukaryota</taxon>
        <taxon>Metazoa</taxon>
        <taxon>Ecdysozoa</taxon>
        <taxon>Arthropoda</taxon>
        <taxon>Hexapoda</taxon>
        <taxon>Insecta</taxon>
        <taxon>Pterygota</taxon>
        <taxon>Neoptera</taxon>
        <taxon>Endopterygota</taxon>
        <taxon>Coleoptera</taxon>
        <taxon>Polyphaga</taxon>
        <taxon>Cucujiformia</taxon>
        <taxon>Coccinelloidea</taxon>
        <taxon>Coccinellidae</taxon>
        <taxon>Epilachninae</taxon>
        <taxon>Epilachnini</taxon>
        <taxon>Henosepilachna</taxon>
    </lineage>
</organism>
<evidence type="ECO:0000313" key="4">
    <source>
        <dbReference type="EMBL" id="KAK9875787.1"/>
    </source>
</evidence>
<evidence type="ECO:0008006" key="6">
    <source>
        <dbReference type="Google" id="ProtNLM"/>
    </source>
</evidence>
<dbReference type="EMBL" id="JARQZJ010000034">
    <property type="protein sequence ID" value="KAK9875787.1"/>
    <property type="molecule type" value="Genomic_DNA"/>
</dbReference>
<dbReference type="Pfam" id="PF05907">
    <property type="entry name" value="CXXC_Zn-b_euk"/>
    <property type="match status" value="1"/>
</dbReference>
<evidence type="ECO:0000256" key="2">
    <source>
        <dbReference type="ARBA" id="ARBA00022723"/>
    </source>
</evidence>
<dbReference type="SUPFAM" id="SSF141678">
    <property type="entry name" value="MAL13P1.257-like"/>
    <property type="match status" value="1"/>
</dbReference>
<protein>
    <recommendedName>
        <fullName evidence="6">CXXC motif containing zinc binding protein</fullName>
    </recommendedName>
</protein>
<dbReference type="Proteomes" id="UP001431783">
    <property type="component" value="Unassembled WGS sequence"/>
</dbReference>
<accession>A0AAW1TW34</accession>
<name>A0AAW1TW34_9CUCU</name>
<proteinExistence type="inferred from homology"/>
<dbReference type="PANTHER" id="PTHR12857">
    <property type="entry name" value="CXXC MOTIF CONTAINING ZINC BINDING PROTEIN"/>
    <property type="match status" value="1"/>
</dbReference>
<comment type="caution">
    <text evidence="4">The sequence shown here is derived from an EMBL/GenBank/DDBJ whole genome shotgun (WGS) entry which is preliminary data.</text>
</comment>
<sequence length="161" mass="18307">MVNISLEISATLDQVEELYTNHPDYTFLLKVKCLNCGECTDKWHDVIESKGYPCKNGKTNVHFLAKCKLCGRENTLSILEGTNGIYHNQDQGKFKSIVTFACRGIEPFEFTPTIGWIVKVADSGTIYKDVNLTENEWVDYDDTISKCVGIYDFKSQFVKVK</sequence>
<keyword evidence="5" id="KW-1185">Reference proteome</keyword>
<dbReference type="InterPro" id="IPR008584">
    <property type="entry name" value="CXXC_Zn-binding_euk"/>
</dbReference>
<comment type="similarity">
    <text evidence="1">Belongs to the UPF0587 family.</text>
</comment>
<evidence type="ECO:0000256" key="1">
    <source>
        <dbReference type="ARBA" id="ARBA00007818"/>
    </source>
</evidence>
<keyword evidence="3" id="KW-0862">Zinc</keyword>
<dbReference type="AlphaFoldDB" id="A0AAW1TW34"/>
<evidence type="ECO:0000313" key="5">
    <source>
        <dbReference type="Proteomes" id="UP001431783"/>
    </source>
</evidence>
<evidence type="ECO:0000256" key="3">
    <source>
        <dbReference type="ARBA" id="ARBA00022833"/>
    </source>
</evidence>
<reference evidence="4 5" key="1">
    <citation type="submission" date="2023-03" db="EMBL/GenBank/DDBJ databases">
        <title>Genome insight into feeding habits of ladybird beetles.</title>
        <authorList>
            <person name="Li H.-S."/>
            <person name="Huang Y.-H."/>
            <person name="Pang H."/>
        </authorList>
    </citation>
    <scope>NUCLEOTIDE SEQUENCE [LARGE SCALE GENOMIC DNA]</scope>
    <source>
        <strain evidence="4">SYSU_2023b</strain>
        <tissue evidence="4">Whole body</tissue>
    </source>
</reference>
<dbReference type="GO" id="GO:0008270">
    <property type="term" value="F:zinc ion binding"/>
    <property type="evidence" value="ECO:0007669"/>
    <property type="project" value="TreeGrafter"/>
</dbReference>
<keyword evidence="2" id="KW-0479">Metal-binding</keyword>